<dbReference type="AlphaFoldDB" id="A0A7Z0T867"/>
<feature type="domain" description="VOC" evidence="1">
    <location>
        <begin position="4"/>
        <end position="114"/>
    </location>
</feature>
<dbReference type="InterPro" id="IPR029068">
    <property type="entry name" value="Glyas_Bleomycin-R_OHBP_Dase"/>
</dbReference>
<dbReference type="PROSITE" id="PS51819">
    <property type="entry name" value="VOC"/>
    <property type="match status" value="1"/>
</dbReference>
<dbReference type="RefSeq" id="WP_180135561.1">
    <property type="nucleotide sequence ID" value="NZ_JABMKT010000007.1"/>
</dbReference>
<dbReference type="Pfam" id="PF00903">
    <property type="entry name" value="Glyoxalase"/>
    <property type="match status" value="1"/>
</dbReference>
<sequence length="114" mass="13268">MIKSLGQIMIYVENTTESMKFWTEKVGFVLLETMENDENISYVIAPKLDSEVKLVLHDKEWVRSINPEMNLKTSSILMKSENIEKTYHEFIEKGINVNPVVDLGFMKTFNFSDN</sequence>
<gene>
    <name evidence="2" type="ORF">HP397_02085</name>
</gene>
<keyword evidence="3" id="KW-1185">Reference proteome</keyword>
<evidence type="ECO:0000313" key="2">
    <source>
        <dbReference type="EMBL" id="NYV27619.1"/>
    </source>
</evidence>
<dbReference type="Gene3D" id="3.10.180.10">
    <property type="entry name" value="2,3-Dihydroxybiphenyl 1,2-Dioxygenase, domain 1"/>
    <property type="match status" value="1"/>
</dbReference>
<evidence type="ECO:0000259" key="1">
    <source>
        <dbReference type="PROSITE" id="PS51819"/>
    </source>
</evidence>
<dbReference type="EMBL" id="JABMKT010000007">
    <property type="protein sequence ID" value="NYV27619.1"/>
    <property type="molecule type" value="Genomic_DNA"/>
</dbReference>
<dbReference type="SUPFAM" id="SSF54593">
    <property type="entry name" value="Glyoxalase/Bleomycin resistance protein/Dihydroxybiphenyl dioxygenase"/>
    <property type="match status" value="1"/>
</dbReference>
<dbReference type="PANTHER" id="PTHR36437:SF2">
    <property type="entry name" value="GLYOXALASE_BLEOMYCIN RESISTANCE PROTEIN_DIOXYGENASE"/>
    <property type="match status" value="1"/>
</dbReference>
<protein>
    <submittedName>
        <fullName evidence="2">VOC family protein</fullName>
    </submittedName>
</protein>
<dbReference type="InterPro" id="IPR037523">
    <property type="entry name" value="VOC_core"/>
</dbReference>
<reference evidence="2 3" key="1">
    <citation type="submission" date="2020-05" db="EMBL/GenBank/DDBJ databases">
        <title>Streptobacillus felis strain LHL191014123.</title>
        <authorList>
            <person name="Fawzy A."/>
            <person name="Rau J."/>
            <person name="Risse K."/>
            <person name="Schauerte N."/>
            <person name="Geiger C."/>
            <person name="Blom J."/>
            <person name="Imirzalioglu C."/>
            <person name="Falgenhauer J."/>
            <person name="Bach A."/>
            <person name="Herden C."/>
            <person name="Eisenberg T."/>
        </authorList>
    </citation>
    <scope>NUCLEOTIDE SEQUENCE [LARGE SCALE GENOMIC DNA]</scope>
    <source>
        <strain evidence="2 3">LHL191014123</strain>
    </source>
</reference>
<accession>A0A7Z0T867</accession>
<dbReference type="PANTHER" id="PTHR36437">
    <property type="entry name" value="GLYOXALASE/BLEOMYCIN RESISTANCE PROTEIN/DIOXYGENASE"/>
    <property type="match status" value="1"/>
</dbReference>
<dbReference type="InterPro" id="IPR004360">
    <property type="entry name" value="Glyas_Fos-R_dOase_dom"/>
</dbReference>
<evidence type="ECO:0000313" key="3">
    <source>
        <dbReference type="Proteomes" id="UP000526184"/>
    </source>
</evidence>
<comment type="caution">
    <text evidence="2">The sequence shown here is derived from an EMBL/GenBank/DDBJ whole genome shotgun (WGS) entry which is preliminary data.</text>
</comment>
<dbReference type="Proteomes" id="UP000526184">
    <property type="component" value="Unassembled WGS sequence"/>
</dbReference>
<organism evidence="2 3">
    <name type="scientific">Streptobacillus felis</name>
    <dbReference type="NCBI Taxonomy" id="1384509"/>
    <lineage>
        <taxon>Bacteria</taxon>
        <taxon>Fusobacteriati</taxon>
        <taxon>Fusobacteriota</taxon>
        <taxon>Fusobacteriia</taxon>
        <taxon>Fusobacteriales</taxon>
        <taxon>Leptotrichiaceae</taxon>
        <taxon>Streptobacillus</taxon>
    </lineage>
</organism>
<proteinExistence type="predicted"/>
<name>A0A7Z0T867_9FUSO</name>